<gene>
    <name evidence="1" type="ORF">C1645_837637</name>
</gene>
<sequence>MRNNSKITDITTATSINKSSQELNNLSLLLPIQEASPQSTNILASITRSAFTTRSAFITRLASITRSASTMRSAYTTRSASKIPISSASLKLKAPSFSRPMVTKYSVPISIISNKIVTIASAPKVTDQD</sequence>
<dbReference type="EMBL" id="QKYT01000857">
    <property type="protein sequence ID" value="RIA81040.1"/>
    <property type="molecule type" value="Genomic_DNA"/>
</dbReference>
<evidence type="ECO:0000313" key="2">
    <source>
        <dbReference type="Proteomes" id="UP000265703"/>
    </source>
</evidence>
<reference evidence="1 2" key="1">
    <citation type="submission" date="2018-06" db="EMBL/GenBank/DDBJ databases">
        <title>Comparative genomics reveals the genomic features of Rhizophagus irregularis, R. cerebriforme, R. diaphanum and Gigaspora rosea, and their symbiotic lifestyle signature.</title>
        <authorList>
            <person name="Morin E."/>
            <person name="San Clemente H."/>
            <person name="Chen E.C.H."/>
            <person name="De La Providencia I."/>
            <person name="Hainaut M."/>
            <person name="Kuo A."/>
            <person name="Kohler A."/>
            <person name="Murat C."/>
            <person name="Tang N."/>
            <person name="Roy S."/>
            <person name="Loubradou J."/>
            <person name="Henrissat B."/>
            <person name="Grigoriev I.V."/>
            <person name="Corradi N."/>
            <person name="Roux C."/>
            <person name="Martin F.M."/>
        </authorList>
    </citation>
    <scope>NUCLEOTIDE SEQUENCE [LARGE SCALE GENOMIC DNA]</scope>
    <source>
        <strain evidence="1 2">DAOM 227022</strain>
    </source>
</reference>
<dbReference type="Proteomes" id="UP000265703">
    <property type="component" value="Unassembled WGS sequence"/>
</dbReference>
<dbReference type="AlphaFoldDB" id="A0A397S3Q1"/>
<evidence type="ECO:0000313" key="1">
    <source>
        <dbReference type="EMBL" id="RIA81040.1"/>
    </source>
</evidence>
<protein>
    <submittedName>
        <fullName evidence="1">Uncharacterized protein</fullName>
    </submittedName>
</protein>
<name>A0A397S3Q1_9GLOM</name>
<accession>A0A397S3Q1</accession>
<comment type="caution">
    <text evidence="1">The sequence shown here is derived from an EMBL/GenBank/DDBJ whole genome shotgun (WGS) entry which is preliminary data.</text>
</comment>
<proteinExistence type="predicted"/>
<keyword evidence="2" id="KW-1185">Reference proteome</keyword>
<organism evidence="1 2">
    <name type="scientific">Glomus cerebriforme</name>
    <dbReference type="NCBI Taxonomy" id="658196"/>
    <lineage>
        <taxon>Eukaryota</taxon>
        <taxon>Fungi</taxon>
        <taxon>Fungi incertae sedis</taxon>
        <taxon>Mucoromycota</taxon>
        <taxon>Glomeromycotina</taxon>
        <taxon>Glomeromycetes</taxon>
        <taxon>Glomerales</taxon>
        <taxon>Glomeraceae</taxon>
        <taxon>Glomus</taxon>
    </lineage>
</organism>